<dbReference type="InterPro" id="IPR055135">
    <property type="entry name" value="PRMT_dom"/>
</dbReference>
<evidence type="ECO:0000259" key="2">
    <source>
        <dbReference type="Pfam" id="PF22528"/>
    </source>
</evidence>
<keyword evidence="1" id="KW-0949">S-adenosyl-L-methionine</keyword>
<dbReference type="AlphaFoldDB" id="L2FJW9"/>
<dbReference type="GO" id="GO:0008168">
    <property type="term" value="F:methyltransferase activity"/>
    <property type="evidence" value="ECO:0007669"/>
    <property type="project" value="UniProtKB-KW"/>
</dbReference>
<keyword evidence="3" id="KW-0489">Methyltransferase</keyword>
<dbReference type="GO" id="GO:0032259">
    <property type="term" value="P:methylation"/>
    <property type="evidence" value="ECO:0007669"/>
    <property type="project" value="UniProtKB-KW"/>
</dbReference>
<dbReference type="Pfam" id="PF22528">
    <property type="entry name" value="PRMT_C"/>
    <property type="match status" value="1"/>
</dbReference>
<proteinExistence type="predicted"/>
<reference evidence="3" key="1">
    <citation type="submission" date="2012-08" db="EMBL/GenBank/DDBJ databases">
        <title>Genome analysis of Colletotrichum orbiculare and Colletotrichum fructicola.</title>
        <authorList>
            <person name="Gan P.H.P."/>
            <person name="Ikeda K."/>
            <person name="Irieda H."/>
            <person name="Narusaka M."/>
            <person name="O'Connell R.J."/>
            <person name="Narusaka Y."/>
            <person name="Takano Y."/>
            <person name="Kubo Y."/>
            <person name="Shirasu K."/>
        </authorList>
    </citation>
    <scope>NUCLEOTIDE SEQUENCE</scope>
    <source>
        <strain evidence="3">Nara gc5</strain>
    </source>
</reference>
<dbReference type="Gene3D" id="2.70.160.11">
    <property type="entry name" value="Hnrnp arginine n-methyltransferase1"/>
    <property type="match status" value="1"/>
</dbReference>
<accession>L2FJW9</accession>
<evidence type="ECO:0000313" key="3">
    <source>
        <dbReference type="EMBL" id="ELA26460.1"/>
    </source>
</evidence>
<dbReference type="HOGENOM" id="CLU_1266789_0_0_1"/>
<keyword evidence="3" id="KW-0808">Transferase</keyword>
<organism evidence="3">
    <name type="scientific">Colletotrichum fructicola (strain Nara gc5)</name>
    <name type="common">Anthracnose fungus</name>
    <name type="synonym">Colletotrichum gloeosporioides (strain Nara gc5)</name>
    <dbReference type="NCBI Taxonomy" id="1213859"/>
    <lineage>
        <taxon>Eukaryota</taxon>
        <taxon>Fungi</taxon>
        <taxon>Dikarya</taxon>
        <taxon>Ascomycota</taxon>
        <taxon>Pezizomycotina</taxon>
        <taxon>Sordariomycetes</taxon>
        <taxon>Hypocreomycetidae</taxon>
        <taxon>Glomerellales</taxon>
        <taxon>Glomerellaceae</taxon>
        <taxon>Colletotrichum</taxon>
        <taxon>Colletotrichum gloeosporioides species complex</taxon>
    </lineage>
</organism>
<feature type="domain" description="Protein arginine N-methyltransferase" evidence="2">
    <location>
        <begin position="40"/>
        <end position="216"/>
    </location>
</feature>
<dbReference type="EMBL" id="KB021051">
    <property type="protein sequence ID" value="ELA26460.1"/>
    <property type="molecule type" value="Genomic_DNA"/>
</dbReference>
<evidence type="ECO:0000256" key="1">
    <source>
        <dbReference type="ARBA" id="ARBA00022691"/>
    </source>
</evidence>
<gene>
    <name evidence="3" type="ORF">CGGC5_12571</name>
</gene>
<name>L2FJW9_COLFN</name>
<protein>
    <submittedName>
        <fullName evidence="3">Protein arginine methyltransferase</fullName>
    </submittedName>
</protein>
<dbReference type="STRING" id="1213859.L2FJW9"/>
<sequence length="218" mass="23909">MAEPAAADVASDASSEVDILDPRYVKSLFADVMHSMADAFSRWGIGYWGNVCSFNLSNMSSGTEQRKIYINKPQPDHLAARGHRFKASDLHRMKAENVVFDAPFWMDVETKPDSLDAWMIWYDTFFLTAPGTNLAQSAQGHRDLKQDCVDGVIVATGPHGKVAHWGAGHLPVVRTPTRAPAVPLALGDSITGTVKFGQHRGSPRDVEMTVSWTIRDAA</sequence>